<comment type="similarity">
    <text evidence="2 10">Belongs to the ABC-4 integral membrane protein family. FtsX subfamily.</text>
</comment>
<evidence type="ECO:0000259" key="12">
    <source>
        <dbReference type="Pfam" id="PF18075"/>
    </source>
</evidence>
<evidence type="ECO:0000256" key="4">
    <source>
        <dbReference type="ARBA" id="ARBA00022475"/>
    </source>
</evidence>
<keyword evidence="4 10" id="KW-1003">Cell membrane</keyword>
<keyword evidence="14" id="KW-1185">Reference proteome</keyword>
<name>A0A0U2UQY9_9BACL</name>
<accession>A0A0U2UQY9</accession>
<reference evidence="14" key="1">
    <citation type="submission" date="2015-12" db="EMBL/GenBank/DDBJ databases">
        <title>Complete genome sequences of two moderately thermophilic Paenibacillus species.</title>
        <authorList>
            <person name="Butler R.III."/>
            <person name="Wang J."/>
            <person name="Stark B.C."/>
            <person name="Pombert J.-F."/>
        </authorList>
    </citation>
    <scope>NUCLEOTIDE SEQUENCE [LARGE SCALE GENOMIC DNA]</scope>
    <source>
        <strain evidence="14">32O-Y</strain>
    </source>
</reference>
<evidence type="ECO:0000256" key="8">
    <source>
        <dbReference type="ARBA" id="ARBA00023136"/>
    </source>
</evidence>
<dbReference type="GO" id="GO:0051301">
    <property type="term" value="P:cell division"/>
    <property type="evidence" value="ECO:0007669"/>
    <property type="project" value="UniProtKB-KW"/>
</dbReference>
<dbReference type="STRING" id="162209.IJ22_41530"/>
<dbReference type="GO" id="GO:0005886">
    <property type="term" value="C:plasma membrane"/>
    <property type="evidence" value="ECO:0007669"/>
    <property type="project" value="UniProtKB-SubCell"/>
</dbReference>
<evidence type="ECO:0000256" key="10">
    <source>
        <dbReference type="PIRNR" id="PIRNR003097"/>
    </source>
</evidence>
<comment type="subcellular location">
    <subcellularLocation>
        <location evidence="1">Cell membrane</location>
        <topology evidence="1">Multi-pass membrane protein</topology>
    </subcellularLocation>
</comment>
<dbReference type="InterPro" id="IPR003838">
    <property type="entry name" value="ABC3_permease_C"/>
</dbReference>
<keyword evidence="8 10" id="KW-0472">Membrane</keyword>
<evidence type="ECO:0000259" key="11">
    <source>
        <dbReference type="Pfam" id="PF02687"/>
    </source>
</evidence>
<dbReference type="KEGG" id="pnp:IJ22_41530"/>
<feature type="domain" description="FtsX extracellular" evidence="12">
    <location>
        <begin position="68"/>
        <end position="158"/>
    </location>
</feature>
<feature type="domain" description="ABC3 transporter permease C-terminal" evidence="11">
    <location>
        <begin position="192"/>
        <end position="313"/>
    </location>
</feature>
<organism evidence="13 14">
    <name type="scientific">Paenibacillus naphthalenovorans</name>
    <dbReference type="NCBI Taxonomy" id="162209"/>
    <lineage>
        <taxon>Bacteria</taxon>
        <taxon>Bacillati</taxon>
        <taxon>Bacillota</taxon>
        <taxon>Bacilli</taxon>
        <taxon>Bacillales</taxon>
        <taxon>Paenibacillaceae</taxon>
        <taxon>Paenibacillus</taxon>
    </lineage>
</organism>
<dbReference type="InterPro" id="IPR058204">
    <property type="entry name" value="FtsX_firmicutes-type"/>
</dbReference>
<comment type="function">
    <text evidence="10">Part of the ABC transporter FtsEX involved in asymmetric cellular division facilitating the initiation of sporulation.</text>
</comment>
<dbReference type="NCBIfam" id="NF038347">
    <property type="entry name" value="FtsX_Gpos"/>
    <property type="match status" value="1"/>
</dbReference>
<evidence type="ECO:0000256" key="6">
    <source>
        <dbReference type="ARBA" id="ARBA00022692"/>
    </source>
</evidence>
<evidence type="ECO:0000313" key="14">
    <source>
        <dbReference type="Proteomes" id="UP000061660"/>
    </source>
</evidence>
<keyword evidence="6" id="KW-0812">Transmembrane</keyword>
<protein>
    <recommendedName>
        <fullName evidence="3 10">Cell division protein FtsX</fullName>
    </recommendedName>
</protein>
<reference evidence="13 14" key="2">
    <citation type="journal article" date="2016" name="Genome Announc.">
        <title>Complete Genome Sequences of Two Interactive Moderate Thermophiles, Paenibacillus napthalenovorans 32O-Y and Paenibacillus sp. 32O-W.</title>
        <authorList>
            <person name="Butler R.R.III."/>
            <person name="Wang J."/>
            <person name="Stark B.C."/>
            <person name="Pombert J.F."/>
        </authorList>
    </citation>
    <scope>NUCLEOTIDE SEQUENCE [LARGE SCALE GENOMIC DNA]</scope>
    <source>
        <strain evidence="13 14">32O-Y</strain>
    </source>
</reference>
<evidence type="ECO:0000256" key="2">
    <source>
        <dbReference type="ARBA" id="ARBA00007379"/>
    </source>
</evidence>
<keyword evidence="9 10" id="KW-0131">Cell cycle</keyword>
<dbReference type="Pfam" id="PF18075">
    <property type="entry name" value="FtsX_ECD"/>
    <property type="match status" value="1"/>
</dbReference>
<keyword evidence="5 10" id="KW-0132">Cell division</keyword>
<dbReference type="PATRIC" id="fig|162209.4.peg.4397"/>
<evidence type="ECO:0000256" key="7">
    <source>
        <dbReference type="ARBA" id="ARBA00022989"/>
    </source>
</evidence>
<dbReference type="InterPro" id="IPR004513">
    <property type="entry name" value="FtsX"/>
</dbReference>
<keyword evidence="7" id="KW-1133">Transmembrane helix</keyword>
<gene>
    <name evidence="13" type="ORF">IJ22_41530</name>
</gene>
<dbReference type="EMBL" id="CP013652">
    <property type="protein sequence ID" value="ALS24449.1"/>
    <property type="molecule type" value="Genomic_DNA"/>
</dbReference>
<evidence type="ECO:0000313" key="13">
    <source>
        <dbReference type="EMBL" id="ALS24449.1"/>
    </source>
</evidence>
<evidence type="ECO:0000256" key="9">
    <source>
        <dbReference type="ARBA" id="ARBA00023306"/>
    </source>
</evidence>
<dbReference type="InterPro" id="IPR040690">
    <property type="entry name" value="FtsX_ECD"/>
</dbReference>
<sequence length="314" mass="34900">MIKRGVNTAMKISTAVRHLREGGKNVIRNGWMSFASISSIAISLFILGVFLLLTLNVNFLAQQIEQQVEIRVYMEVNTPDHEINLLQSQIAAIPQVNKVTFVSKEEGLVFLREKLGESGRQLLEGFDGDNNPLNDSFTVEVSEPRQVAAVAQQISSLNNGKPEKPIQRVSYGQGTVETMFKITSIVRNIGLVIVVGLALTAMFLIANTIKLTIVARRREISIMKLVGATNAFIRWPFFIEGALLGMIGSVIPVVILLYGYWQMMQSIQLDLNLMLIELLPFESIRWETAGLLISIGVLIGIWGSTISVRKFLKV</sequence>
<dbReference type="Pfam" id="PF02687">
    <property type="entry name" value="FtsX"/>
    <property type="match status" value="1"/>
</dbReference>
<evidence type="ECO:0000256" key="1">
    <source>
        <dbReference type="ARBA" id="ARBA00004651"/>
    </source>
</evidence>
<dbReference type="PANTHER" id="PTHR47755:SF1">
    <property type="entry name" value="CELL DIVISION PROTEIN FTSX"/>
    <property type="match status" value="1"/>
</dbReference>
<dbReference type="PIRSF" id="PIRSF003097">
    <property type="entry name" value="FtsX"/>
    <property type="match status" value="1"/>
</dbReference>
<dbReference type="Gene3D" id="3.30.70.3040">
    <property type="match status" value="1"/>
</dbReference>
<evidence type="ECO:0000256" key="3">
    <source>
        <dbReference type="ARBA" id="ARBA00021907"/>
    </source>
</evidence>
<proteinExistence type="inferred from homology"/>
<dbReference type="Proteomes" id="UP000061660">
    <property type="component" value="Chromosome"/>
</dbReference>
<evidence type="ECO:0000256" key="5">
    <source>
        <dbReference type="ARBA" id="ARBA00022618"/>
    </source>
</evidence>
<dbReference type="AlphaFoldDB" id="A0A0U2UQY9"/>
<dbReference type="PANTHER" id="PTHR47755">
    <property type="entry name" value="CELL DIVISION PROTEIN FTSX"/>
    <property type="match status" value="1"/>
</dbReference>